<accession>A0A8S4G2N3</accession>
<organism evidence="5 6">
    <name type="scientific">Plutella xylostella</name>
    <name type="common">Diamondback moth</name>
    <name type="synonym">Plutella maculipennis</name>
    <dbReference type="NCBI Taxonomy" id="51655"/>
    <lineage>
        <taxon>Eukaryota</taxon>
        <taxon>Metazoa</taxon>
        <taxon>Ecdysozoa</taxon>
        <taxon>Arthropoda</taxon>
        <taxon>Hexapoda</taxon>
        <taxon>Insecta</taxon>
        <taxon>Pterygota</taxon>
        <taxon>Neoptera</taxon>
        <taxon>Endopterygota</taxon>
        <taxon>Lepidoptera</taxon>
        <taxon>Glossata</taxon>
        <taxon>Ditrysia</taxon>
        <taxon>Yponomeutoidea</taxon>
        <taxon>Plutellidae</taxon>
        <taxon>Plutella</taxon>
    </lineage>
</organism>
<dbReference type="Proteomes" id="UP000653454">
    <property type="component" value="Unassembled WGS sequence"/>
</dbReference>
<feature type="region of interest" description="Disordered" evidence="2">
    <location>
        <begin position="415"/>
        <end position="446"/>
    </location>
</feature>
<dbReference type="GO" id="GO:0005886">
    <property type="term" value="C:plasma membrane"/>
    <property type="evidence" value="ECO:0007669"/>
    <property type="project" value="TreeGrafter"/>
</dbReference>
<keyword evidence="1" id="KW-0862">Zinc</keyword>
<comment type="caution">
    <text evidence="5">The sequence shown here is derived from an EMBL/GenBank/DDBJ whole genome shotgun (WGS) entry which is preliminary data.</text>
</comment>
<evidence type="ECO:0000256" key="2">
    <source>
        <dbReference type="SAM" id="MobiDB-lite"/>
    </source>
</evidence>
<keyword evidence="1" id="KW-0863">Zinc-finger</keyword>
<proteinExistence type="predicted"/>
<dbReference type="PANTHER" id="PTHR10590:SF4">
    <property type="entry name" value="SOLUTE CARRIER FAMILY 28 MEMBER 3"/>
    <property type="match status" value="1"/>
</dbReference>
<keyword evidence="1" id="KW-0479">Metal-binding</keyword>
<dbReference type="InterPro" id="IPR011642">
    <property type="entry name" value="Gate_dom"/>
</dbReference>
<evidence type="ECO:0000259" key="4">
    <source>
        <dbReference type="PROSITE" id="PS50157"/>
    </source>
</evidence>
<feature type="region of interest" description="Disordered" evidence="2">
    <location>
        <begin position="676"/>
        <end position="697"/>
    </location>
</feature>
<dbReference type="SMART" id="SM00355">
    <property type="entry name" value="ZnF_C2H2"/>
    <property type="match status" value="3"/>
</dbReference>
<dbReference type="InterPro" id="IPR008276">
    <property type="entry name" value="C_nuclsd_transpt"/>
</dbReference>
<feature type="transmembrane region" description="Helical" evidence="3">
    <location>
        <begin position="35"/>
        <end position="56"/>
    </location>
</feature>
<dbReference type="GO" id="GO:0008270">
    <property type="term" value="F:zinc ion binding"/>
    <property type="evidence" value="ECO:0007669"/>
    <property type="project" value="UniProtKB-KW"/>
</dbReference>
<gene>
    <name evidence="5" type="ORF">PLXY2_LOCUS12923</name>
</gene>
<dbReference type="InterPro" id="IPR011657">
    <property type="entry name" value="CNT_C_dom"/>
</dbReference>
<keyword evidence="3" id="KW-0472">Membrane</keyword>
<dbReference type="PROSITE" id="PS00028">
    <property type="entry name" value="ZINC_FINGER_C2H2_1"/>
    <property type="match status" value="2"/>
</dbReference>
<feature type="transmembrane region" description="Helical" evidence="3">
    <location>
        <begin position="105"/>
        <end position="127"/>
    </location>
</feature>
<evidence type="ECO:0000313" key="6">
    <source>
        <dbReference type="Proteomes" id="UP000653454"/>
    </source>
</evidence>
<dbReference type="Pfam" id="PF07662">
    <property type="entry name" value="Nucleos_tra2_C"/>
    <property type="match status" value="1"/>
</dbReference>
<feature type="transmembrane region" description="Helical" evidence="3">
    <location>
        <begin position="323"/>
        <end position="349"/>
    </location>
</feature>
<keyword evidence="3" id="KW-0812">Transmembrane</keyword>
<keyword evidence="6" id="KW-1185">Reference proteome</keyword>
<evidence type="ECO:0000313" key="5">
    <source>
        <dbReference type="EMBL" id="CAG9134696.1"/>
    </source>
</evidence>
<dbReference type="Pfam" id="PF07670">
    <property type="entry name" value="Gate"/>
    <property type="match status" value="1"/>
</dbReference>
<name>A0A8S4G2N3_PLUXY</name>
<feature type="domain" description="C2H2-type" evidence="4">
    <location>
        <begin position="815"/>
        <end position="838"/>
    </location>
</feature>
<dbReference type="PANTHER" id="PTHR10590">
    <property type="entry name" value="SODIUM/NUCLEOSIDE COTRANSPORTER"/>
    <property type="match status" value="1"/>
</dbReference>
<dbReference type="PROSITE" id="PS50157">
    <property type="entry name" value="ZINC_FINGER_C2H2_2"/>
    <property type="match status" value="2"/>
</dbReference>
<feature type="domain" description="C2H2-type" evidence="4">
    <location>
        <begin position="642"/>
        <end position="669"/>
    </location>
</feature>
<feature type="transmembrane region" description="Helical" evidence="3">
    <location>
        <begin position="76"/>
        <end position="93"/>
    </location>
</feature>
<feature type="compositionally biased region" description="Basic and acidic residues" evidence="2">
    <location>
        <begin position="685"/>
        <end position="697"/>
    </location>
</feature>
<reference evidence="5" key="1">
    <citation type="submission" date="2020-11" db="EMBL/GenBank/DDBJ databases">
        <authorList>
            <person name="Whiteford S."/>
        </authorList>
    </citation>
    <scope>NUCLEOTIDE SEQUENCE</scope>
</reference>
<dbReference type="GO" id="GO:0005415">
    <property type="term" value="F:nucleoside:sodium symporter activity"/>
    <property type="evidence" value="ECO:0007669"/>
    <property type="project" value="TreeGrafter"/>
</dbReference>
<dbReference type="AlphaFoldDB" id="A0A8S4G2N3"/>
<protein>
    <submittedName>
        <fullName evidence="5">(diamondback moth) hypothetical protein</fullName>
    </submittedName>
</protein>
<feature type="transmembrane region" description="Helical" evidence="3">
    <location>
        <begin position="286"/>
        <end position="311"/>
    </location>
</feature>
<dbReference type="EMBL" id="CAJHNJ030000083">
    <property type="protein sequence ID" value="CAG9134696.1"/>
    <property type="molecule type" value="Genomic_DNA"/>
</dbReference>
<evidence type="ECO:0000256" key="1">
    <source>
        <dbReference type="PROSITE-ProRule" id="PRU00042"/>
    </source>
</evidence>
<evidence type="ECO:0000256" key="3">
    <source>
        <dbReference type="SAM" id="Phobius"/>
    </source>
</evidence>
<dbReference type="InterPro" id="IPR013087">
    <property type="entry name" value="Znf_C2H2_type"/>
</dbReference>
<keyword evidence="3" id="KW-1133">Transmembrane helix</keyword>
<sequence length="933" mass="103457">MSVSTFLGYGVDGAAFVFGDLLVREQKVFAFSTLPVIFFFSMLVEVLFFWGALQWFCQKLGELLRAATDTTVCESVIAVGNVFLGMTESVLMIKPYVAVLTPSELHVIMASGFATVSGTILASYIGFGAEPAHLVTASVMSAPAAICYAKLLLPETKRSLTAVDNIRPIVSEDRSALSAATRGATNGIALILNIVANLVAFVAFIAFVNGVLGYAGDLLGNPGLNLEWILGKVFIPLCWIMGVPWEECESVGSLIGLKTVVNEFVAYQRMGEMKAQGLLSARGELIATYALCGFTNPASAGILIGAFAAMAPNQRETLSSTAVRAFFCGCGICFMTACIAAKICCYFHIKTTTFMSKHHSRLTSIPERNEIEEEAQKKWVPKKKHEVLKAKYKCLKKLFQIYDASLLGYLPETEQSDHVDDEESNHRRKKRSYRTNTDAHVGTSEEINVDNIEPAELSDQSTVLTGKNQVNCGSSIDRSSDNSYRYQMTQVSNLNLQGCNCASNHQDMPKAPFKTGTKRPTRFQSFMQRAFGLRVEKICPHNCSSNIYAISDNIINYRSNSKRRRKGFRFRRIKCPKRVHSESAIHDLKSPAILNYMQSVQRNCLLDTTPRKCPITGCNVMLYGIINYNDHLNLCHFTERKYTCLYCHEGFERESDKLSHENEHIGFNKLNLHSSGKSTPISNKTETKAIDSQTETDKSVLDEKVKKAVSFMEHDVSNSNASRNKLESVAKKSSSYFSMLRRKSSFNSIIGYKGSKDSATQDIGRASSCTSTFINKNFPSISQSEASRLIDCTTDPKTSTLTDRITDSCKSTSLHKCQICGLEFQHRRQLGSHVNSEHRNLIKTKKNNLVSETGKILIESVDDRPKSPALTTFITETDLAARKSRRVINDVDEEPTNMGYTSASEAECKTLSDLKRGKSKGKLKWVRTASICA</sequence>
<feature type="transmembrane region" description="Helical" evidence="3">
    <location>
        <begin position="190"/>
        <end position="215"/>
    </location>
</feature>